<dbReference type="NCBIfam" id="NF002498">
    <property type="entry name" value="PRK01827.1-4"/>
    <property type="match status" value="1"/>
</dbReference>
<comment type="subcellular location">
    <subcellularLocation>
        <location evidence="6">Cytoplasm</location>
    </subcellularLocation>
</comment>
<feature type="binding site" description="in other chain" evidence="6">
    <location>
        <position position="202"/>
    </location>
    <ligand>
        <name>dUMP</name>
        <dbReference type="ChEBI" id="CHEBI:246422"/>
        <note>ligand shared between dimeric partners</note>
    </ligand>
</feature>
<dbReference type="PROSITE" id="PS00091">
    <property type="entry name" value="THYMIDYLATE_SYNTHASE"/>
    <property type="match status" value="1"/>
</dbReference>
<dbReference type="GO" id="GO:0006231">
    <property type="term" value="P:dTMP biosynthetic process"/>
    <property type="evidence" value="ECO:0007669"/>
    <property type="project" value="UniProtKB-UniRule"/>
</dbReference>
<feature type="binding site" description="in other chain" evidence="6">
    <location>
        <position position="33"/>
    </location>
    <ligand>
        <name>dUMP</name>
        <dbReference type="ChEBI" id="CHEBI:246422"/>
        <note>ligand shared between dimeric partners</note>
    </ligand>
</feature>
<evidence type="ECO:0000256" key="7">
    <source>
        <dbReference type="PROSITE-ProRule" id="PRU10016"/>
    </source>
</evidence>
<evidence type="ECO:0000256" key="6">
    <source>
        <dbReference type="HAMAP-Rule" id="MF_00008"/>
    </source>
</evidence>
<dbReference type="PANTHER" id="PTHR11548:SF9">
    <property type="entry name" value="THYMIDYLATE SYNTHASE"/>
    <property type="match status" value="1"/>
</dbReference>
<feature type="domain" description="Thymidylate synthase/dCMP hydroxymethylase" evidence="8">
    <location>
        <begin position="14"/>
        <end position="294"/>
    </location>
</feature>
<evidence type="ECO:0000256" key="1">
    <source>
        <dbReference type="ARBA" id="ARBA00011947"/>
    </source>
</evidence>
<feature type="binding site" evidence="6">
    <location>
        <position position="293"/>
    </location>
    <ligand>
        <name>(6R)-5,10-methylene-5,6,7,8-tetrahydrofolate</name>
        <dbReference type="ChEBI" id="CHEBI:15636"/>
    </ligand>
</feature>
<dbReference type="NCBIfam" id="TIGR03284">
    <property type="entry name" value="thym_sym"/>
    <property type="match status" value="1"/>
</dbReference>
<evidence type="ECO:0000256" key="4">
    <source>
        <dbReference type="ARBA" id="ARBA00022679"/>
    </source>
</evidence>
<evidence type="ECO:0000256" key="5">
    <source>
        <dbReference type="ARBA" id="ARBA00022727"/>
    </source>
</evidence>
<dbReference type="GO" id="GO:0004799">
    <property type="term" value="F:thymidylate synthase activity"/>
    <property type="evidence" value="ECO:0007669"/>
    <property type="project" value="UniProtKB-UniRule"/>
</dbReference>
<dbReference type="PANTHER" id="PTHR11548">
    <property type="entry name" value="THYMIDYLATE SYNTHASE 1"/>
    <property type="match status" value="1"/>
</dbReference>
<dbReference type="InterPro" id="IPR020940">
    <property type="entry name" value="Thymidylate_synthase_AS"/>
</dbReference>
<feature type="binding site" description="in other chain" evidence="6">
    <location>
        <begin position="191"/>
        <end position="194"/>
    </location>
    <ligand>
        <name>dUMP</name>
        <dbReference type="ChEBI" id="CHEBI:246422"/>
        <note>ligand shared between dimeric partners</note>
    </ligand>
</feature>
<dbReference type="PRINTS" id="PR00108">
    <property type="entry name" value="THYMDSNTHASE"/>
</dbReference>
<dbReference type="InterPro" id="IPR000398">
    <property type="entry name" value="Thymidylate_synthase"/>
</dbReference>
<feature type="active site" description="Nucleophile" evidence="6">
    <location>
        <position position="171"/>
    </location>
</feature>
<dbReference type="EMBL" id="BAET01000033">
    <property type="protein sequence ID" value="GAB56856.1"/>
    <property type="molecule type" value="Genomic_DNA"/>
</dbReference>
<comment type="catalytic activity">
    <reaction evidence="6">
        <text>dUMP + (6R)-5,10-methylene-5,6,7,8-tetrahydrofolate = 7,8-dihydrofolate + dTMP</text>
        <dbReference type="Rhea" id="RHEA:12104"/>
        <dbReference type="ChEBI" id="CHEBI:15636"/>
        <dbReference type="ChEBI" id="CHEBI:57451"/>
        <dbReference type="ChEBI" id="CHEBI:63528"/>
        <dbReference type="ChEBI" id="CHEBI:246422"/>
        <dbReference type="EC" id="2.1.1.45"/>
    </reaction>
</comment>
<reference evidence="9 10" key="2">
    <citation type="journal article" date="2017" name="Antonie Van Leeuwenhoek">
        <title>Rhizobium rhizosphaerae sp. nov., a novel species isolated from rice rhizosphere.</title>
        <authorList>
            <person name="Zhao J.J."/>
            <person name="Zhang J."/>
            <person name="Zhang R.J."/>
            <person name="Zhang C.W."/>
            <person name="Yin H.Q."/>
            <person name="Zhang X.X."/>
        </authorList>
    </citation>
    <scope>NUCLEOTIDE SEQUENCE [LARGE SCALE GENOMIC DNA]</scope>
    <source>
        <strain evidence="9 10">ACAM 611</strain>
    </source>
</reference>
<comment type="caution">
    <text evidence="6">Lacks conserved residue(s) required for the propagation of feature annotation.</text>
</comment>
<protein>
    <recommendedName>
        <fullName evidence="1 6">Thymidylate synthase</fullName>
        <shortName evidence="6">TS</shortName>
        <shortName evidence="6">TSase</shortName>
        <ecNumber evidence="1 6">2.1.1.45</ecNumber>
    </recommendedName>
</protein>
<name>H5TES9_9ALTE</name>
<comment type="caution">
    <text evidence="9">The sequence shown here is derived from an EMBL/GenBank/DDBJ whole genome shotgun (WGS) entry which is preliminary data.</text>
</comment>
<evidence type="ECO:0000256" key="3">
    <source>
        <dbReference type="ARBA" id="ARBA00022603"/>
    </source>
</evidence>
<dbReference type="AlphaFoldDB" id="H5TES9"/>
<organism evidence="9 10">
    <name type="scientific">Glaciecola punicea ACAM 611</name>
    <dbReference type="NCBI Taxonomy" id="1121923"/>
    <lineage>
        <taxon>Bacteria</taxon>
        <taxon>Pseudomonadati</taxon>
        <taxon>Pseudomonadota</taxon>
        <taxon>Gammaproteobacteria</taxon>
        <taxon>Alteromonadales</taxon>
        <taxon>Alteromonadaceae</taxon>
        <taxon>Glaciecola</taxon>
    </lineage>
</organism>
<dbReference type="eggNOG" id="COG0207">
    <property type="taxonomic scope" value="Bacteria"/>
</dbReference>
<dbReference type="GO" id="GO:0006235">
    <property type="term" value="P:dTTP biosynthetic process"/>
    <property type="evidence" value="ECO:0007669"/>
    <property type="project" value="UniProtKB-UniRule"/>
</dbReference>
<evidence type="ECO:0000313" key="9">
    <source>
        <dbReference type="EMBL" id="GAB56856.1"/>
    </source>
</evidence>
<feature type="binding site" description="in other chain" evidence="6">
    <location>
        <begin position="232"/>
        <end position="234"/>
    </location>
    <ligand>
        <name>dUMP</name>
        <dbReference type="ChEBI" id="CHEBI:246422"/>
        <note>ligand shared between dimeric partners</note>
    </ligand>
</feature>
<dbReference type="Proteomes" id="UP000053586">
    <property type="component" value="Unassembled WGS sequence"/>
</dbReference>
<keyword evidence="10" id="KW-1185">Reference proteome</keyword>
<gene>
    <name evidence="6 9" type="primary">thyA</name>
    <name evidence="9" type="ORF">GPUN_2742</name>
</gene>
<keyword evidence="2 6" id="KW-0963">Cytoplasm</keyword>
<dbReference type="HAMAP" id="MF_00008">
    <property type="entry name" value="Thymidy_synth_bact"/>
    <property type="match status" value="1"/>
</dbReference>
<dbReference type="GO" id="GO:0005829">
    <property type="term" value="C:cytosol"/>
    <property type="evidence" value="ECO:0007669"/>
    <property type="project" value="TreeGrafter"/>
</dbReference>
<keyword evidence="4 6" id="KW-0808">Transferase</keyword>
<dbReference type="STRING" id="56804.BAE46_02555"/>
<keyword evidence="5 6" id="KW-0545">Nucleotide biosynthesis</keyword>
<evidence type="ECO:0000259" key="8">
    <source>
        <dbReference type="Pfam" id="PF00303"/>
    </source>
</evidence>
<dbReference type="Gene3D" id="3.30.572.10">
    <property type="entry name" value="Thymidylate synthase/dCMP hydroxymethylase domain"/>
    <property type="match status" value="1"/>
</dbReference>
<comment type="pathway">
    <text evidence="6">Pyrimidine metabolism; dTTP biosynthesis.</text>
</comment>
<sequence>MSTQQLPNSANISQYEDLCQRLLNEGQWVENKRTNIRCLTLINADLEYDVGNHAFPLVTTRKCYYKAAIAELLGYLRGYDNAASFRAIGCKTWDANANENTAWLANSARKGTDDMGRVYGVQGRQWHRPDGTHLDQLQKIVSNLSRGIDDRGEILTFYNPGEFHLGCLRPCMHTHTFSLLGDTLHLTSYMRSCDVPLGLTFNMPQCFVLLALMAQISGHKAGKVYHKIVNAHIYENQLEMMQNVQLQRAPYAMPRLHINPDIKSLKDIETWVSTSDFALEGYACHAPISYPFAV</sequence>
<evidence type="ECO:0000256" key="2">
    <source>
        <dbReference type="ARBA" id="ARBA00022490"/>
    </source>
</evidence>
<comment type="similarity">
    <text evidence="6">Belongs to the thymidylate synthase family. Bacterial-type ThyA subfamily.</text>
</comment>
<dbReference type="InterPro" id="IPR045097">
    <property type="entry name" value="Thymidate_synth/dCMP_Mease"/>
</dbReference>
<dbReference type="SUPFAM" id="SSF55831">
    <property type="entry name" value="Thymidylate synthase/dCMP hydroxymethylase"/>
    <property type="match status" value="1"/>
</dbReference>
<keyword evidence="3 6" id="KW-0489">Methyltransferase</keyword>
<evidence type="ECO:0000313" key="10">
    <source>
        <dbReference type="Proteomes" id="UP000053586"/>
    </source>
</evidence>
<reference evidence="9 10" key="1">
    <citation type="journal article" date="2012" name="J. Bacteriol.">
        <title>Genome sequence of proteorhodopsin-containing sea ice bacterium Glaciecola punicea ACAM 611T.</title>
        <authorList>
            <person name="Qin Q.-L."/>
            <person name="Xie B.-B."/>
            <person name="Shu Y.-L."/>
            <person name="Rong J.-C."/>
            <person name="Zhao D.-L."/>
            <person name="Zhang X.-Y."/>
            <person name="Chen X.-L."/>
            <person name="Zhou B.-C."/>
            <person name="Zhanga Y.-Z."/>
        </authorList>
    </citation>
    <scope>NUCLEOTIDE SEQUENCE [LARGE SCALE GENOMIC DNA]</scope>
    <source>
        <strain evidence="9 10">ACAM 611</strain>
    </source>
</reference>
<dbReference type="UniPathway" id="UPA00575"/>
<dbReference type="InterPro" id="IPR023451">
    <property type="entry name" value="Thymidate_synth/dCMP_Mease_dom"/>
</dbReference>
<comment type="subunit">
    <text evidence="6">Homodimer.</text>
</comment>
<dbReference type="CDD" id="cd00351">
    <property type="entry name" value="TS_Pyrimidine_HMase"/>
    <property type="match status" value="1"/>
</dbReference>
<dbReference type="GO" id="GO:0032259">
    <property type="term" value="P:methylation"/>
    <property type="evidence" value="ECO:0007669"/>
    <property type="project" value="UniProtKB-KW"/>
</dbReference>
<comment type="function">
    <text evidence="6">Catalyzes the reductive methylation of 2'-deoxyuridine-5'-monophosphate (dUMP) to 2'-deoxythymidine-5'-monophosphate (dTMP) while utilizing 5,10-methylenetetrahydrofolate (mTHF) as the methyl donor and reductant in the reaction, yielding dihydrofolate (DHF) as a by-product. This enzymatic reaction provides an intracellular de novo source of dTMP, an essential precursor for DNA biosynthesis.</text>
</comment>
<feature type="active site" evidence="7">
    <location>
        <position position="171"/>
    </location>
</feature>
<proteinExistence type="inferred from homology"/>
<dbReference type="InterPro" id="IPR036926">
    <property type="entry name" value="Thymidate_synth/dCMP_Mease_sf"/>
</dbReference>
<dbReference type="EC" id="2.1.1.45" evidence="1 6"/>
<dbReference type="Pfam" id="PF00303">
    <property type="entry name" value="Thymidylat_synt"/>
    <property type="match status" value="1"/>
</dbReference>
<feature type="binding site" evidence="6">
    <location>
        <position position="194"/>
    </location>
    <ligand>
        <name>(6R)-5,10-methylene-5,6,7,8-tetrahydrofolate</name>
        <dbReference type="ChEBI" id="CHEBI:15636"/>
    </ligand>
</feature>
<accession>H5TES9</accession>